<evidence type="ECO:0000313" key="2">
    <source>
        <dbReference type="Proteomes" id="UP000009168"/>
    </source>
</evidence>
<reference evidence="2" key="1">
    <citation type="journal article" date="2006" name="PLoS Biol.">
        <title>Macronuclear genome sequence of the ciliate Tetrahymena thermophila, a model eukaryote.</title>
        <authorList>
            <person name="Eisen J.A."/>
            <person name="Coyne R.S."/>
            <person name="Wu M."/>
            <person name="Wu D."/>
            <person name="Thiagarajan M."/>
            <person name="Wortman J.R."/>
            <person name="Badger J.H."/>
            <person name="Ren Q."/>
            <person name="Amedeo P."/>
            <person name="Jones K.M."/>
            <person name="Tallon L.J."/>
            <person name="Delcher A.L."/>
            <person name="Salzberg S.L."/>
            <person name="Silva J.C."/>
            <person name="Haas B.J."/>
            <person name="Majoros W.H."/>
            <person name="Farzad M."/>
            <person name="Carlton J.M."/>
            <person name="Smith R.K. Jr."/>
            <person name="Garg J."/>
            <person name="Pearlman R.E."/>
            <person name="Karrer K.M."/>
            <person name="Sun L."/>
            <person name="Manning G."/>
            <person name="Elde N.C."/>
            <person name="Turkewitz A.P."/>
            <person name="Asai D.J."/>
            <person name="Wilkes D.E."/>
            <person name="Wang Y."/>
            <person name="Cai H."/>
            <person name="Collins K."/>
            <person name="Stewart B.A."/>
            <person name="Lee S.R."/>
            <person name="Wilamowska K."/>
            <person name="Weinberg Z."/>
            <person name="Ruzzo W.L."/>
            <person name="Wloga D."/>
            <person name="Gaertig J."/>
            <person name="Frankel J."/>
            <person name="Tsao C.-C."/>
            <person name="Gorovsky M.A."/>
            <person name="Keeling P.J."/>
            <person name="Waller R.F."/>
            <person name="Patron N.J."/>
            <person name="Cherry J.M."/>
            <person name="Stover N.A."/>
            <person name="Krieger C.J."/>
            <person name="del Toro C."/>
            <person name="Ryder H.F."/>
            <person name="Williamson S.C."/>
            <person name="Barbeau R.A."/>
            <person name="Hamilton E.P."/>
            <person name="Orias E."/>
        </authorList>
    </citation>
    <scope>NUCLEOTIDE SEQUENCE [LARGE SCALE GENOMIC DNA]</scope>
    <source>
        <strain evidence="2">SB210</strain>
    </source>
</reference>
<dbReference type="CDD" id="cd02883">
    <property type="entry name" value="NUDIX_Hydrolase"/>
    <property type="match status" value="1"/>
</dbReference>
<evidence type="ECO:0000313" key="1">
    <source>
        <dbReference type="EMBL" id="EAR92495.1"/>
    </source>
</evidence>
<dbReference type="EMBL" id="GG662749">
    <property type="protein sequence ID" value="EAR92495.1"/>
    <property type="molecule type" value="Genomic_DNA"/>
</dbReference>
<evidence type="ECO:0008006" key="3">
    <source>
        <dbReference type="Google" id="ProtNLM"/>
    </source>
</evidence>
<dbReference type="KEGG" id="tet:TTHERM_00086920"/>
<proteinExistence type="predicted"/>
<dbReference type="GeneID" id="7827616"/>
<dbReference type="SUPFAM" id="SSF55811">
    <property type="entry name" value="Nudix"/>
    <property type="match status" value="1"/>
</dbReference>
<dbReference type="Proteomes" id="UP000009168">
    <property type="component" value="Unassembled WGS sequence"/>
</dbReference>
<dbReference type="InterPro" id="IPR015797">
    <property type="entry name" value="NUDIX_hydrolase-like_dom_sf"/>
</dbReference>
<dbReference type="InParanoid" id="Q236K5"/>
<dbReference type="HOGENOM" id="CLU_533750_0_0_1"/>
<sequence>MDQRKKEINGSGVLLWEIYKSKKDGRMGLAVILFGSMRKSGFVYSDCGGGINSSEAVELGALRELQEESCNLFQLEKKHLTTYVQTKQYICYNIFLNSLQKDIRQSIFKDNLRLLKDANSPHSWRETKAIRRFFIDDLVKLNIQNNQDFNFTGITTRGEQVNIQLRCVNVIKQVLNQNIVNIKEQTISAPSLQISLKNYYLPNGSRLTFLQGTKTFQIDQAFLDISSSIQYQKQIQLAIDPDRIHFSQVVNNQIKNQSDEQVQQNSDQIQLLQRSNIQKPFQDILQNYTITNKTLISKIQEPKNNRRGGGVLILATSENGEQGLLLVKDSKDICSDMGGSSSPHEIDIKEAGIRELKEETSNTFILSDIHLNNQHSIRIQNYLCSVVHIEVNIPLLQKVFENNVQMLNNLSQHVPKCWRNKKEILFFPISKNTLNFQQFDINADSYYLIDSKGNKCQIRDRTAIIIHHLIISQMYLYLPIQKVVLEDNSNSEFLYNDEFKFLLNTHSFVFV</sequence>
<accession>Q236K5</accession>
<keyword evidence="2" id="KW-1185">Reference proteome</keyword>
<protein>
    <recommendedName>
        <fullName evidence="3">NUDIX hydrolase</fullName>
    </recommendedName>
</protein>
<dbReference type="AlphaFoldDB" id="Q236K5"/>
<name>Q236K5_TETTS</name>
<dbReference type="RefSeq" id="XP_001012740.1">
    <property type="nucleotide sequence ID" value="XM_001012740.3"/>
</dbReference>
<gene>
    <name evidence="1" type="ORF">TTHERM_00086920</name>
</gene>
<organism evidence="1 2">
    <name type="scientific">Tetrahymena thermophila (strain SB210)</name>
    <dbReference type="NCBI Taxonomy" id="312017"/>
    <lineage>
        <taxon>Eukaryota</taxon>
        <taxon>Sar</taxon>
        <taxon>Alveolata</taxon>
        <taxon>Ciliophora</taxon>
        <taxon>Intramacronucleata</taxon>
        <taxon>Oligohymenophorea</taxon>
        <taxon>Hymenostomatida</taxon>
        <taxon>Tetrahymenina</taxon>
        <taxon>Tetrahymenidae</taxon>
        <taxon>Tetrahymena</taxon>
    </lineage>
</organism>